<dbReference type="PANTHER" id="PTHR11008:SF39">
    <property type="entry name" value="CIRCADIAN CLOCK-CONTROLLED PROTEIN-LIKE PROTEIN"/>
    <property type="match status" value="1"/>
</dbReference>
<dbReference type="InterPro" id="IPR010562">
    <property type="entry name" value="Haemolymph_juvenile_hormone-bd"/>
</dbReference>
<sequence length="255" mass="28538">MGWVFISVLMSALASQLLIVPVDSSQRQMPPYLKICSRSDPKLNQCIMESVEILRPYLVTGIPELNIPSCEPLCVPQIVINQGKGAVSVESTYSNIKVYGPTNFALKYVKLDLDNDRVRIKLSLPFLHMTADYSLDGRILMLPITGSGKSNANYTDIEVSCTMLGEVITKKDGKKHFNVKDFKVKFDIGHCSLHLGDLFHGDQELGDTMNALLNDNWKNLADEIKPTLENTISSLLKNMSNNIYRKYSLDELLPP</sequence>
<feature type="chain" id="PRO_5030873745" evidence="4">
    <location>
        <begin position="25"/>
        <end position="255"/>
    </location>
</feature>
<evidence type="ECO:0000256" key="1">
    <source>
        <dbReference type="ARBA" id="ARBA00022729"/>
    </source>
</evidence>
<dbReference type="InterPro" id="IPR038606">
    <property type="entry name" value="To_sf"/>
</dbReference>
<evidence type="ECO:0000256" key="3">
    <source>
        <dbReference type="ARBA" id="ARBA00060902"/>
    </source>
</evidence>
<dbReference type="GO" id="GO:0005615">
    <property type="term" value="C:extracellular space"/>
    <property type="evidence" value="ECO:0007669"/>
    <property type="project" value="TreeGrafter"/>
</dbReference>
<dbReference type="EMBL" id="OA567705">
    <property type="protein sequence ID" value="CAD7200705.1"/>
    <property type="molecule type" value="Genomic_DNA"/>
</dbReference>
<protein>
    <submittedName>
        <fullName evidence="5">Uncharacterized protein</fullName>
    </submittedName>
</protein>
<evidence type="ECO:0000313" key="5">
    <source>
        <dbReference type="EMBL" id="CAD7200705.1"/>
    </source>
</evidence>
<evidence type="ECO:0000256" key="4">
    <source>
        <dbReference type="SAM" id="SignalP"/>
    </source>
</evidence>
<dbReference type="GO" id="GO:0007623">
    <property type="term" value="P:circadian rhythm"/>
    <property type="evidence" value="ECO:0007669"/>
    <property type="project" value="UniProtKB-ARBA"/>
</dbReference>
<keyword evidence="1 4" id="KW-0732">Signal</keyword>
<gene>
    <name evidence="5" type="ORF">TDIB3V08_LOCUS6917</name>
</gene>
<dbReference type="SMART" id="SM00700">
    <property type="entry name" value="JHBP"/>
    <property type="match status" value="1"/>
</dbReference>
<reference evidence="5" key="1">
    <citation type="submission" date="2020-11" db="EMBL/GenBank/DDBJ databases">
        <authorList>
            <person name="Tran Van P."/>
        </authorList>
    </citation>
    <scope>NUCLEOTIDE SEQUENCE</scope>
</reference>
<evidence type="ECO:0000256" key="2">
    <source>
        <dbReference type="ARBA" id="ARBA00023108"/>
    </source>
</evidence>
<dbReference type="Pfam" id="PF06585">
    <property type="entry name" value="JHBP"/>
    <property type="match status" value="1"/>
</dbReference>
<accession>A0A7R8ZAQ6</accession>
<dbReference type="AlphaFoldDB" id="A0A7R8ZAQ6"/>
<feature type="signal peptide" evidence="4">
    <location>
        <begin position="1"/>
        <end position="24"/>
    </location>
</feature>
<dbReference type="FunFam" id="3.15.10.30:FF:000001">
    <property type="entry name" value="Takeout-like protein 1"/>
    <property type="match status" value="1"/>
</dbReference>
<dbReference type="Gene3D" id="3.15.10.30">
    <property type="entry name" value="Haemolymph juvenile hormone binding protein"/>
    <property type="match status" value="1"/>
</dbReference>
<dbReference type="PANTHER" id="PTHR11008">
    <property type="entry name" value="PROTEIN TAKEOUT-LIKE PROTEIN"/>
    <property type="match status" value="1"/>
</dbReference>
<organism evidence="5">
    <name type="scientific">Timema douglasi</name>
    <name type="common">Walking stick</name>
    <dbReference type="NCBI Taxonomy" id="61478"/>
    <lineage>
        <taxon>Eukaryota</taxon>
        <taxon>Metazoa</taxon>
        <taxon>Ecdysozoa</taxon>
        <taxon>Arthropoda</taxon>
        <taxon>Hexapoda</taxon>
        <taxon>Insecta</taxon>
        <taxon>Pterygota</taxon>
        <taxon>Neoptera</taxon>
        <taxon>Polyneoptera</taxon>
        <taxon>Phasmatodea</taxon>
        <taxon>Timematodea</taxon>
        <taxon>Timematoidea</taxon>
        <taxon>Timematidae</taxon>
        <taxon>Timema</taxon>
    </lineage>
</organism>
<proteinExistence type="inferred from homology"/>
<comment type="similarity">
    <text evidence="3">Belongs to the TO family.</text>
</comment>
<name>A0A7R8ZAQ6_TIMDO</name>
<keyword evidence="2" id="KW-0090">Biological rhythms</keyword>